<sequence length="269" mass="29674">MKEQTLKILNEKMGKVPDVAIVLGSGLGKLAYEVEDATHIPYSEIPGFLRSTAPGHAGELVYGKINGKYVLLMNGRFHLYEGYSPKDIAYPIEMMKMIGIKKLIVTNAAGGVRLSFKPGQLVFIKDIINFSFRNPLIGPNEDEIGPRFPDMSRPLSIEWMESANDFIFKAFSQKLDSGVYASMLGPSYETPAEIKMLRKVGADMVGMSTVNEIIKANHVGLKVMGISCITNMAAGVLEQRLSEKDVLEVANRVSEHFVSVVKLIIEKTC</sequence>
<dbReference type="Pfam" id="PF01048">
    <property type="entry name" value="PNP_UDP_1"/>
    <property type="match status" value="1"/>
</dbReference>
<dbReference type="EMBL" id="DTPE01000185">
    <property type="protein sequence ID" value="HGE75383.1"/>
    <property type="molecule type" value="Genomic_DNA"/>
</dbReference>
<dbReference type="EC" id="2.4.2.1" evidence="5"/>
<evidence type="ECO:0000256" key="5">
    <source>
        <dbReference type="PIRNR" id="PIRNR000477"/>
    </source>
</evidence>
<feature type="binding site" evidence="6">
    <location>
        <begin position="76"/>
        <end position="78"/>
    </location>
    <ligand>
        <name>phosphate</name>
        <dbReference type="ChEBI" id="CHEBI:43474"/>
    </ligand>
</feature>
<dbReference type="CDD" id="cd09009">
    <property type="entry name" value="PNP-EcPNPII_like"/>
    <property type="match status" value="1"/>
</dbReference>
<comment type="caution">
    <text evidence="8">The sequence shown here is derived from an EMBL/GenBank/DDBJ whole genome shotgun (WGS) entry which is preliminary data.</text>
</comment>
<feature type="binding site" evidence="6">
    <location>
        <position position="108"/>
    </location>
    <ligand>
        <name>phosphate</name>
        <dbReference type="ChEBI" id="CHEBI:43474"/>
    </ligand>
</feature>
<dbReference type="UniPathway" id="UPA00606"/>
<dbReference type="GO" id="GO:0005737">
    <property type="term" value="C:cytoplasm"/>
    <property type="evidence" value="ECO:0007669"/>
    <property type="project" value="TreeGrafter"/>
</dbReference>
<dbReference type="NCBIfam" id="NF006054">
    <property type="entry name" value="PRK08202.1"/>
    <property type="match status" value="1"/>
</dbReference>
<evidence type="ECO:0000256" key="1">
    <source>
        <dbReference type="ARBA" id="ARBA00005058"/>
    </source>
</evidence>
<dbReference type="PANTHER" id="PTHR11904:SF9">
    <property type="entry name" value="PURINE NUCLEOSIDE PHOSPHORYLASE-RELATED"/>
    <property type="match status" value="1"/>
</dbReference>
<dbReference type="PANTHER" id="PTHR11904">
    <property type="entry name" value="METHYLTHIOADENOSINE/PURINE NUCLEOSIDE PHOSPHORYLASE"/>
    <property type="match status" value="1"/>
</dbReference>
<dbReference type="AlphaFoldDB" id="A0A7V3RF04"/>
<evidence type="ECO:0000256" key="6">
    <source>
        <dbReference type="PIRSR" id="PIRSR000477-2"/>
    </source>
</evidence>
<feature type="binding site" evidence="6">
    <location>
        <position position="189"/>
    </location>
    <ligand>
        <name>a purine D-ribonucleoside</name>
        <dbReference type="ChEBI" id="CHEBI:142355"/>
    </ligand>
</feature>
<dbReference type="SUPFAM" id="SSF53167">
    <property type="entry name" value="Purine and uridine phosphorylases"/>
    <property type="match status" value="1"/>
</dbReference>
<dbReference type="InterPro" id="IPR000845">
    <property type="entry name" value="Nucleoside_phosphorylase_d"/>
</dbReference>
<keyword evidence="4 5" id="KW-0808">Transferase</keyword>
<proteinExistence type="inferred from homology"/>
<dbReference type="GO" id="GO:0004731">
    <property type="term" value="F:purine-nucleoside phosphorylase activity"/>
    <property type="evidence" value="ECO:0007669"/>
    <property type="project" value="UniProtKB-EC"/>
</dbReference>
<dbReference type="InterPro" id="IPR011270">
    <property type="entry name" value="Pur_Nuc_Pase_Ino/Guo-sp"/>
</dbReference>
<organism evidence="8">
    <name type="scientific">Mesoaciditoga lauensis</name>
    <dbReference type="NCBI Taxonomy" id="1495039"/>
    <lineage>
        <taxon>Bacteria</taxon>
        <taxon>Thermotogati</taxon>
        <taxon>Thermotogota</taxon>
        <taxon>Thermotogae</taxon>
        <taxon>Mesoaciditogales</taxon>
        <taxon>Mesoaciditogaceae</taxon>
        <taxon>Mesoaciditoga</taxon>
    </lineage>
</organism>
<dbReference type="NCBIfam" id="TIGR01697">
    <property type="entry name" value="PNPH-PUNA-XAPA"/>
    <property type="match status" value="1"/>
</dbReference>
<evidence type="ECO:0000256" key="2">
    <source>
        <dbReference type="ARBA" id="ARBA00006751"/>
    </source>
</evidence>
<feature type="binding site" evidence="6">
    <location>
        <position position="231"/>
    </location>
    <ligand>
        <name>a purine D-ribonucleoside</name>
        <dbReference type="ChEBI" id="CHEBI:142355"/>
    </ligand>
</feature>
<protein>
    <recommendedName>
        <fullName evidence="5">Purine nucleoside phosphorylase</fullName>
        <ecNumber evidence="5">2.4.2.1</ecNumber>
    </recommendedName>
    <alternativeName>
        <fullName evidence="5">Inosine-guanosine phosphorylase</fullName>
    </alternativeName>
</protein>
<feature type="binding site" evidence="6">
    <location>
        <position position="25"/>
    </location>
    <ligand>
        <name>phosphate</name>
        <dbReference type="ChEBI" id="CHEBI:43474"/>
    </ligand>
</feature>
<dbReference type="NCBIfam" id="TIGR01700">
    <property type="entry name" value="PNPH"/>
    <property type="match status" value="1"/>
</dbReference>
<gene>
    <name evidence="8" type="ORF">ENX73_04585</name>
</gene>
<dbReference type="InterPro" id="IPR035994">
    <property type="entry name" value="Nucleoside_phosphorylase_sf"/>
</dbReference>
<feature type="domain" description="Nucleoside phosphorylase" evidence="7">
    <location>
        <begin position="19"/>
        <end position="265"/>
    </location>
</feature>
<dbReference type="GO" id="GO:0009116">
    <property type="term" value="P:nucleoside metabolic process"/>
    <property type="evidence" value="ECO:0007669"/>
    <property type="project" value="InterPro"/>
</dbReference>
<dbReference type="PIRSF" id="PIRSF000477">
    <property type="entry name" value="PurNPase"/>
    <property type="match status" value="1"/>
</dbReference>
<feature type="binding site" evidence="6">
    <location>
        <position position="56"/>
    </location>
    <ligand>
        <name>phosphate</name>
        <dbReference type="ChEBI" id="CHEBI:43474"/>
    </ligand>
</feature>
<dbReference type="Gene3D" id="3.40.50.1580">
    <property type="entry name" value="Nucleoside phosphorylase domain"/>
    <property type="match status" value="1"/>
</dbReference>
<comment type="similarity">
    <text evidence="2 5">Belongs to the PNP/MTAP phosphorylase family.</text>
</comment>
<evidence type="ECO:0000313" key="8">
    <source>
        <dbReference type="EMBL" id="HGE75383.1"/>
    </source>
</evidence>
<dbReference type="InterPro" id="IPR011268">
    <property type="entry name" value="Purine_phosphorylase"/>
</dbReference>
<comment type="function">
    <text evidence="5">The purine nucleoside phosphorylases catalyze the phosphorolytic breakdown of the N-glycosidic bond in the beta-(deoxy)ribonucleoside molecules, with the formation of the corresponding free purine bases and pentose-1-phosphate.</text>
</comment>
<evidence type="ECO:0000256" key="4">
    <source>
        <dbReference type="ARBA" id="ARBA00022679"/>
    </source>
</evidence>
<keyword evidence="3 5" id="KW-0328">Glycosyltransferase</keyword>
<accession>A0A7V3RF04</accession>
<reference evidence="8" key="1">
    <citation type="journal article" date="2020" name="mSystems">
        <title>Genome- and Community-Level Interaction Insights into Carbon Utilization and Element Cycling Functions of Hydrothermarchaeota in Hydrothermal Sediment.</title>
        <authorList>
            <person name="Zhou Z."/>
            <person name="Liu Y."/>
            <person name="Xu W."/>
            <person name="Pan J."/>
            <person name="Luo Z.H."/>
            <person name="Li M."/>
        </authorList>
    </citation>
    <scope>NUCLEOTIDE SEQUENCE [LARGE SCALE GENOMIC DNA]</scope>
    <source>
        <strain evidence="8">SpSt-966</strain>
    </source>
</reference>
<name>A0A7V3RF04_9BACT</name>
<feature type="binding site" evidence="6">
    <location>
        <position position="208"/>
    </location>
    <ligand>
        <name>phosphate</name>
        <dbReference type="ChEBI" id="CHEBI:43474"/>
    </ligand>
</feature>
<evidence type="ECO:0000259" key="7">
    <source>
        <dbReference type="Pfam" id="PF01048"/>
    </source>
</evidence>
<evidence type="ECO:0000256" key="3">
    <source>
        <dbReference type="ARBA" id="ARBA00022676"/>
    </source>
</evidence>
<comment type="pathway">
    <text evidence="1 5">Purine metabolism; purine nucleoside salvage.</text>
</comment>